<evidence type="ECO:0000313" key="2">
    <source>
        <dbReference type="Proteomes" id="UP001372338"/>
    </source>
</evidence>
<organism evidence="1 2">
    <name type="scientific">Crotalaria pallida</name>
    <name type="common">Smooth rattlebox</name>
    <name type="synonym">Crotalaria striata</name>
    <dbReference type="NCBI Taxonomy" id="3830"/>
    <lineage>
        <taxon>Eukaryota</taxon>
        <taxon>Viridiplantae</taxon>
        <taxon>Streptophyta</taxon>
        <taxon>Embryophyta</taxon>
        <taxon>Tracheophyta</taxon>
        <taxon>Spermatophyta</taxon>
        <taxon>Magnoliopsida</taxon>
        <taxon>eudicotyledons</taxon>
        <taxon>Gunneridae</taxon>
        <taxon>Pentapetalae</taxon>
        <taxon>rosids</taxon>
        <taxon>fabids</taxon>
        <taxon>Fabales</taxon>
        <taxon>Fabaceae</taxon>
        <taxon>Papilionoideae</taxon>
        <taxon>50 kb inversion clade</taxon>
        <taxon>genistoids sensu lato</taxon>
        <taxon>core genistoids</taxon>
        <taxon>Crotalarieae</taxon>
        <taxon>Crotalaria</taxon>
    </lineage>
</organism>
<proteinExistence type="predicted"/>
<keyword evidence="2" id="KW-1185">Reference proteome</keyword>
<reference evidence="1 2" key="1">
    <citation type="submission" date="2024-01" db="EMBL/GenBank/DDBJ databases">
        <title>The genomes of 5 underutilized Papilionoideae crops provide insights into root nodulation and disease resistanc.</title>
        <authorList>
            <person name="Yuan L."/>
        </authorList>
    </citation>
    <scope>NUCLEOTIDE SEQUENCE [LARGE SCALE GENOMIC DNA]</scope>
    <source>
        <strain evidence="1">ZHUSHIDOU_FW_LH</strain>
        <tissue evidence="1">Leaf</tissue>
    </source>
</reference>
<dbReference type="Proteomes" id="UP001372338">
    <property type="component" value="Unassembled WGS sequence"/>
</dbReference>
<dbReference type="EMBL" id="JAYWIO010000004">
    <property type="protein sequence ID" value="KAK7270300.1"/>
    <property type="molecule type" value="Genomic_DNA"/>
</dbReference>
<sequence length="154" mass="18155">MVATSWHDDGCTHSDWDWGWRVEVLGRFRVGKQELTATRRWPEPERIRRTWCNFRVEMGARMKKVQPGEAFRFDPLRFELWGKICIHTVIPPSGACHHSRQQPTVATTIVIASKFYRRINHLDRIVFAMVIVFCVQGRHRQTTTVNNPDLYHVL</sequence>
<gene>
    <name evidence="1" type="ORF">RIF29_23344</name>
</gene>
<name>A0AAN9FAA1_CROPI</name>
<evidence type="ECO:0000313" key="1">
    <source>
        <dbReference type="EMBL" id="KAK7270300.1"/>
    </source>
</evidence>
<dbReference type="AlphaFoldDB" id="A0AAN9FAA1"/>
<accession>A0AAN9FAA1</accession>
<comment type="caution">
    <text evidence="1">The sequence shown here is derived from an EMBL/GenBank/DDBJ whole genome shotgun (WGS) entry which is preliminary data.</text>
</comment>
<protein>
    <submittedName>
        <fullName evidence="1">Uncharacterized protein</fullName>
    </submittedName>
</protein>